<accession>A0AAX3WRZ2</accession>
<protein>
    <submittedName>
        <fullName evidence="1">DUF3231 family protein</fullName>
    </submittedName>
</protein>
<evidence type="ECO:0000313" key="1">
    <source>
        <dbReference type="EMBL" id="WHY49548.1"/>
    </source>
</evidence>
<gene>
    <name evidence="1" type="ORF">QNH24_14500</name>
</gene>
<dbReference type="Gene3D" id="1.20.1260.10">
    <property type="match status" value="1"/>
</dbReference>
<reference evidence="1" key="1">
    <citation type="submission" date="2023-05" db="EMBL/GenBank/DDBJ databases">
        <title>Comparative genomics of Bacillaceae isolates and their secondary metabolite potential.</title>
        <authorList>
            <person name="Song L."/>
            <person name="Nielsen L.J."/>
            <person name="Mohite O."/>
            <person name="Xu X."/>
            <person name="Weber T."/>
            <person name="Kovacs A.T."/>
        </authorList>
    </citation>
    <scope>NUCLEOTIDE SEQUENCE</scope>
    <source>
        <strain evidence="1">LY1</strain>
    </source>
</reference>
<name>A0AAX3WRZ2_9BACI</name>
<dbReference type="InterPro" id="IPR012347">
    <property type="entry name" value="Ferritin-like"/>
</dbReference>
<dbReference type="Proteomes" id="UP001178322">
    <property type="component" value="Chromosome"/>
</dbReference>
<dbReference type="RefSeq" id="WP_283868284.1">
    <property type="nucleotide sequence ID" value="NZ_CP126101.1"/>
</dbReference>
<proteinExistence type="predicted"/>
<dbReference type="InterPro" id="IPR021617">
    <property type="entry name" value="DUF3231"/>
</dbReference>
<dbReference type="EMBL" id="CP126101">
    <property type="protein sequence ID" value="WHY49548.1"/>
    <property type="molecule type" value="Genomic_DNA"/>
</dbReference>
<evidence type="ECO:0000313" key="2">
    <source>
        <dbReference type="Proteomes" id="UP001178322"/>
    </source>
</evidence>
<organism evidence="1 2">
    <name type="scientific">Lysinibacillus pakistanensis</name>
    <dbReference type="NCBI Taxonomy" id="759811"/>
    <lineage>
        <taxon>Bacteria</taxon>
        <taxon>Bacillati</taxon>
        <taxon>Bacillota</taxon>
        <taxon>Bacilli</taxon>
        <taxon>Bacillales</taxon>
        <taxon>Bacillaceae</taxon>
        <taxon>Lysinibacillus</taxon>
    </lineage>
</organism>
<dbReference type="Pfam" id="PF11553">
    <property type="entry name" value="DUF3231"/>
    <property type="match status" value="1"/>
</dbReference>
<sequence>MELVNNNLESLRFKEIFHIWTQLGVNNSYIASNHAFFKHVVDKNLKVIIVEFIQCLKEENKQLQALLKDNGVLAPSASIEYKKLKMGDIRGKTAINDTEISAILSMNIASSFISVSQSFEKAVKKKYVSKYRELHMRYAILGAKLIQLSKDKGWLLAPAANR</sequence>
<dbReference type="AlphaFoldDB" id="A0AAX3WRZ2"/>